<evidence type="ECO:0000259" key="1">
    <source>
        <dbReference type="Pfam" id="PF05368"/>
    </source>
</evidence>
<proteinExistence type="predicted"/>
<dbReference type="Pfam" id="PF05368">
    <property type="entry name" value="NmrA"/>
    <property type="match status" value="1"/>
</dbReference>
<dbReference type="Proteomes" id="UP000249166">
    <property type="component" value="Unassembled WGS sequence"/>
</dbReference>
<dbReference type="Gene3D" id="3.40.50.720">
    <property type="entry name" value="NAD(P)-binding Rossmann-like Domain"/>
    <property type="match status" value="1"/>
</dbReference>
<organism evidence="2 3">
    <name type="scientific">Arthrobacter globiformis</name>
    <dbReference type="NCBI Taxonomy" id="1665"/>
    <lineage>
        <taxon>Bacteria</taxon>
        <taxon>Bacillati</taxon>
        <taxon>Actinomycetota</taxon>
        <taxon>Actinomycetes</taxon>
        <taxon>Micrococcales</taxon>
        <taxon>Micrococcaceae</taxon>
        <taxon>Arthrobacter</taxon>
    </lineage>
</organism>
<dbReference type="Gene3D" id="3.90.25.10">
    <property type="entry name" value="UDP-galactose 4-epimerase, domain 1"/>
    <property type="match status" value="1"/>
</dbReference>
<dbReference type="AlphaFoldDB" id="A0A328HM10"/>
<comment type="caution">
    <text evidence="2">The sequence shown here is derived from an EMBL/GenBank/DDBJ whole genome shotgun (WGS) entry which is preliminary data.</text>
</comment>
<dbReference type="PANTHER" id="PTHR47129">
    <property type="entry name" value="QUINONE OXIDOREDUCTASE 2"/>
    <property type="match status" value="1"/>
</dbReference>
<reference evidence="2 3" key="1">
    <citation type="submission" date="2018-04" db="EMBL/GenBank/DDBJ databases">
        <title>Bacteria isolated from cave deposits of Manipur.</title>
        <authorList>
            <person name="Sahoo D."/>
            <person name="Sarangthem I."/>
            <person name="Nandeibam J."/>
        </authorList>
    </citation>
    <scope>NUCLEOTIDE SEQUENCE [LARGE SCALE GENOMIC DNA]</scope>
    <source>
        <strain evidence="3">mrc11</strain>
    </source>
</reference>
<dbReference type="EMBL" id="QLNP01000063">
    <property type="protein sequence ID" value="RAM38063.1"/>
    <property type="molecule type" value="Genomic_DNA"/>
</dbReference>
<dbReference type="InterPro" id="IPR052718">
    <property type="entry name" value="NmrA-type_oxidoreductase"/>
</dbReference>
<dbReference type="InterPro" id="IPR036291">
    <property type="entry name" value="NAD(P)-bd_dom_sf"/>
</dbReference>
<gene>
    <name evidence="2" type="ORF">DBZ45_06085</name>
</gene>
<evidence type="ECO:0000313" key="3">
    <source>
        <dbReference type="Proteomes" id="UP000249166"/>
    </source>
</evidence>
<dbReference type="InterPro" id="IPR008030">
    <property type="entry name" value="NmrA-like"/>
</dbReference>
<dbReference type="RefSeq" id="WP_111903043.1">
    <property type="nucleotide sequence ID" value="NZ_QLNP01000063.1"/>
</dbReference>
<feature type="domain" description="NmrA-like" evidence="1">
    <location>
        <begin position="2"/>
        <end position="247"/>
    </location>
</feature>
<sequence length="290" mass="30002">MTIVITGATGQLGRLVVEALLESGLPAEQIVAAGRTVDRIADLGQRGVQVRTIDYSQPESLRQAFAGADKVLLVSGSEVGQRVEQHRNAIQAAKEAGVGLIAYTSVANADTTAMKLAAEHIATEEILRDSGVPFVLLRNGWYLENYTGQLPVQVQHGAVLGSAGDGRVSAAARADYAAAAAAVLLQDDQAGKVYELGGDDAFTLSELAGEVSAASGKPVEYKDLPAEKYTEVLVDAGLPEPYAAILADSDLGIARGDLLVTSGDLSALIGRPTTPLREAVQAAAVSLPAS</sequence>
<dbReference type="OrthoDB" id="5510591at2"/>
<protein>
    <submittedName>
        <fullName evidence="2">NAD(P)-dependent oxidoreductase</fullName>
    </submittedName>
</protein>
<name>A0A328HM10_ARTGO</name>
<accession>A0A328HM10</accession>
<dbReference type="CDD" id="cd05269">
    <property type="entry name" value="TMR_SDR_a"/>
    <property type="match status" value="1"/>
</dbReference>
<dbReference type="SUPFAM" id="SSF51735">
    <property type="entry name" value="NAD(P)-binding Rossmann-fold domains"/>
    <property type="match status" value="1"/>
</dbReference>
<evidence type="ECO:0000313" key="2">
    <source>
        <dbReference type="EMBL" id="RAM38063.1"/>
    </source>
</evidence>
<dbReference type="PANTHER" id="PTHR47129:SF1">
    <property type="entry name" value="NMRA-LIKE DOMAIN-CONTAINING PROTEIN"/>
    <property type="match status" value="1"/>
</dbReference>